<dbReference type="STRING" id="699218.HMPREF0889_1303"/>
<sequence>MRRRCFFLCTDAFFGPYTGAQGRRFSQAVTRYGNACKKR</sequence>
<accession>D3LWF8</accession>
<dbReference type="EMBL" id="ADGP01000023">
    <property type="protein sequence ID" value="EFD93625.1"/>
    <property type="molecule type" value="Genomic_DNA"/>
</dbReference>
<name>D3LWF8_9FIRM</name>
<proteinExistence type="predicted"/>
<protein>
    <submittedName>
        <fullName evidence="1">Uncharacterized protein</fullName>
    </submittedName>
</protein>
<organism evidence="1 2">
    <name type="scientific">Megasphaera lornae</name>
    <dbReference type="NCBI Taxonomy" id="1000568"/>
    <lineage>
        <taxon>Bacteria</taxon>
        <taxon>Bacillati</taxon>
        <taxon>Bacillota</taxon>
        <taxon>Negativicutes</taxon>
        <taxon>Veillonellales</taxon>
        <taxon>Veillonellaceae</taxon>
        <taxon>Megasphaera</taxon>
    </lineage>
</organism>
<dbReference type="AlphaFoldDB" id="D3LWF8"/>
<evidence type="ECO:0000313" key="2">
    <source>
        <dbReference type="Proteomes" id="UP000003242"/>
    </source>
</evidence>
<comment type="caution">
    <text evidence="1">The sequence shown here is derived from an EMBL/GenBank/DDBJ whole genome shotgun (WGS) entry which is preliminary data.</text>
</comment>
<evidence type="ECO:0000313" key="1">
    <source>
        <dbReference type="EMBL" id="EFD93625.1"/>
    </source>
</evidence>
<gene>
    <name evidence="1" type="ORF">HMPREF0889_1303</name>
</gene>
<dbReference type="Proteomes" id="UP000003242">
    <property type="component" value="Unassembled WGS sequence"/>
</dbReference>
<reference evidence="2" key="1">
    <citation type="submission" date="2009-12" db="EMBL/GenBank/DDBJ databases">
        <title>Sequence of Clostridiales genomosp. BVAB3 str. UPII9-5.</title>
        <authorList>
            <person name="Madupu R."/>
            <person name="Durkin A.S."/>
            <person name="Torralba M."/>
            <person name="Methe B."/>
            <person name="Sutton G.G."/>
            <person name="Strausberg R.L."/>
            <person name="Nelson K.E."/>
        </authorList>
    </citation>
    <scope>NUCLEOTIDE SEQUENCE [LARGE SCALE GENOMIC DNA]</scope>
    <source>
        <strain evidence="2">28L</strain>
    </source>
</reference>